<sequence>MTGTKYTAVKGGSDTYDFVPSKSGDYSVSFNGKGGVLVYDDAWNEIKKYYPEEADGSRVVLSLEQGKTYHFAVAALEKDMQREIESAKTKNGFVYTNLADNTVEILKYTGTESNVTIPDKIDNKVVKTLGAESFTENETVVGVTIPAQVTNLQYGAFASCTNLKKVTFAQGSQLKKIKEETFEHCQKLEEIHIPDSVTQIEKGAFYYCRSLSKLTLGKKLEVIDNNAFEGCSSLKQIEIPDSVESIGEGAFTYCTSLEHVTIGNKLAYVAKSAFSWCNLTEITWGDGIAKIGDSAFACNQKLTTVSIPDTVTELEYKAFAGCVELSDIEIPDSVEAIGGYAFEKWDIYNEGGDTAWYDAQADGDVYAGKVYYKYKGTIAEGGTVNLKAGTKGIAGYAFLDQINLTGIEIPDSVTNIGDYAFVGCEKLNKVTVPASVTKIGEKALGYLTSGKGGQAYKLEGFTIRGVAGSAAEKYAKENEFNFEAYTPEYIRGDVDADRKVSIGDVRMTLRSICKKAELNGTQKLAADVEKDGTVDIKDLRKILRYVCGKIEYL</sequence>
<dbReference type="PANTHER" id="PTHR45661:SF3">
    <property type="entry name" value="IG-LIKE DOMAIN-CONTAINING PROTEIN"/>
    <property type="match status" value="1"/>
</dbReference>
<accession>A0A4Q5C4B0</accession>
<dbReference type="Gene3D" id="3.80.10.10">
    <property type="entry name" value="Ribonuclease Inhibitor"/>
    <property type="match status" value="2"/>
</dbReference>
<gene>
    <name evidence="2" type="ORF">EAI93_11405</name>
</gene>
<dbReference type="InterPro" id="IPR036439">
    <property type="entry name" value="Dockerin_dom_sf"/>
</dbReference>
<dbReference type="InterPro" id="IPR016134">
    <property type="entry name" value="Dockerin_dom"/>
</dbReference>
<protein>
    <recommendedName>
        <fullName evidence="1">Dockerin domain-containing protein</fullName>
    </recommendedName>
</protein>
<dbReference type="Pfam" id="PF13306">
    <property type="entry name" value="LRR_5"/>
    <property type="match status" value="2"/>
</dbReference>
<dbReference type="CDD" id="cd14256">
    <property type="entry name" value="Dockerin_I"/>
    <property type="match status" value="1"/>
</dbReference>
<dbReference type="Proteomes" id="UP000292665">
    <property type="component" value="Unassembled WGS sequence"/>
</dbReference>
<name>A0A4Q5C4B0_9FIRM</name>
<dbReference type="Pfam" id="PF00404">
    <property type="entry name" value="Dockerin_1"/>
    <property type="match status" value="1"/>
</dbReference>
<organism evidence="2 3">
    <name type="scientific">[Ruminococcus] torques</name>
    <dbReference type="NCBI Taxonomy" id="33039"/>
    <lineage>
        <taxon>Bacteria</taxon>
        <taxon>Bacillati</taxon>
        <taxon>Bacillota</taxon>
        <taxon>Clostridia</taxon>
        <taxon>Lachnospirales</taxon>
        <taxon>Lachnospiraceae</taxon>
        <taxon>Mediterraneibacter</taxon>
    </lineage>
</organism>
<dbReference type="EMBL" id="RCYR01000026">
    <property type="protein sequence ID" value="RYS78295.1"/>
    <property type="molecule type" value="Genomic_DNA"/>
</dbReference>
<reference evidence="2 3" key="1">
    <citation type="journal article" date="2019" name="Science, e1252229">
        <title>Invertible promoters mediate bacterial phase variation, antibiotic resistance, and host adaptation in the gut.</title>
        <authorList>
            <person name="Jiang X."/>
            <person name="Hall A.B."/>
            <person name="Arthur T.D."/>
            <person name="Plichta D.R."/>
            <person name="Covington C.T."/>
            <person name="Poyet M."/>
            <person name="Crothers J."/>
            <person name="Moses P.L."/>
            <person name="Tolonen A.C."/>
            <person name="Vlamakis H."/>
            <person name="Alm E.J."/>
            <person name="Xavier R.J."/>
        </authorList>
    </citation>
    <scope>NUCLEOTIDE SEQUENCE [LARGE SCALE GENOMIC DNA]</scope>
    <source>
        <strain evidence="3">aa_0143</strain>
    </source>
</reference>
<dbReference type="PANTHER" id="PTHR45661">
    <property type="entry name" value="SURFACE ANTIGEN"/>
    <property type="match status" value="1"/>
</dbReference>
<proteinExistence type="predicted"/>
<evidence type="ECO:0000313" key="3">
    <source>
        <dbReference type="Proteomes" id="UP000292665"/>
    </source>
</evidence>
<dbReference type="InterPro" id="IPR018247">
    <property type="entry name" value="EF_Hand_1_Ca_BS"/>
</dbReference>
<comment type="caution">
    <text evidence="2">The sequence shown here is derived from an EMBL/GenBank/DDBJ whole genome shotgun (WGS) entry which is preliminary data.</text>
</comment>
<dbReference type="InterPro" id="IPR032675">
    <property type="entry name" value="LRR_dom_sf"/>
</dbReference>
<dbReference type="InterPro" id="IPR026906">
    <property type="entry name" value="LRR_5"/>
</dbReference>
<dbReference type="SUPFAM" id="SSF63446">
    <property type="entry name" value="Type I dockerin domain"/>
    <property type="match status" value="1"/>
</dbReference>
<dbReference type="GO" id="GO:0000272">
    <property type="term" value="P:polysaccharide catabolic process"/>
    <property type="evidence" value="ECO:0007669"/>
    <property type="project" value="InterPro"/>
</dbReference>
<dbReference type="InterPro" id="IPR053139">
    <property type="entry name" value="Surface_bspA-like"/>
</dbReference>
<dbReference type="InterPro" id="IPR002105">
    <property type="entry name" value="Dockerin_1_rpt"/>
</dbReference>
<dbReference type="Gene3D" id="1.10.1330.10">
    <property type="entry name" value="Dockerin domain"/>
    <property type="match status" value="1"/>
</dbReference>
<evidence type="ECO:0000313" key="2">
    <source>
        <dbReference type="EMBL" id="RYS78295.1"/>
    </source>
</evidence>
<dbReference type="AlphaFoldDB" id="A0A4Q5C4B0"/>
<evidence type="ECO:0000259" key="1">
    <source>
        <dbReference type="PROSITE" id="PS51766"/>
    </source>
</evidence>
<dbReference type="PROSITE" id="PS51766">
    <property type="entry name" value="DOCKERIN"/>
    <property type="match status" value="1"/>
</dbReference>
<dbReference type="SUPFAM" id="SSF52058">
    <property type="entry name" value="L domain-like"/>
    <property type="match status" value="1"/>
</dbReference>
<dbReference type="PROSITE" id="PS00018">
    <property type="entry name" value="EF_HAND_1"/>
    <property type="match status" value="1"/>
</dbReference>
<feature type="domain" description="Dockerin" evidence="1">
    <location>
        <begin position="487"/>
        <end position="553"/>
    </location>
</feature>
<dbReference type="GO" id="GO:0004553">
    <property type="term" value="F:hydrolase activity, hydrolyzing O-glycosyl compounds"/>
    <property type="evidence" value="ECO:0007669"/>
    <property type="project" value="InterPro"/>
</dbReference>